<proteinExistence type="predicted"/>
<reference evidence="1 2" key="1">
    <citation type="submission" date="2018-09" db="EMBL/GenBank/DDBJ databases">
        <title>Bacillus saliacetes sp. nov., isolated from Thai shrimp paste (Ka-pi).</title>
        <authorList>
            <person name="Daroonpunt R."/>
            <person name="Tanasupawat S."/>
            <person name="Yiamsombut S."/>
        </authorList>
    </citation>
    <scope>NUCLEOTIDE SEQUENCE [LARGE SCALE GENOMIC DNA]</scope>
    <source>
        <strain evidence="1 2">SKP7-4</strain>
    </source>
</reference>
<dbReference type="Gene3D" id="3.30.160.250">
    <property type="match status" value="1"/>
</dbReference>
<organism evidence="1 2">
    <name type="scientific">Bacillus salacetis</name>
    <dbReference type="NCBI Taxonomy" id="2315464"/>
    <lineage>
        <taxon>Bacteria</taxon>
        <taxon>Bacillati</taxon>
        <taxon>Bacillota</taxon>
        <taxon>Bacilli</taxon>
        <taxon>Bacillales</taxon>
        <taxon>Bacillaceae</taxon>
        <taxon>Bacillus</taxon>
    </lineage>
</organism>
<keyword evidence="2" id="KW-1185">Reference proteome</keyword>
<dbReference type="Proteomes" id="UP000265801">
    <property type="component" value="Unassembled WGS sequence"/>
</dbReference>
<dbReference type="RefSeq" id="WP_119549293.1">
    <property type="nucleotide sequence ID" value="NZ_QXIR01000041.1"/>
</dbReference>
<gene>
    <name evidence="1" type="ORF">D3H55_21120</name>
</gene>
<evidence type="ECO:0000313" key="2">
    <source>
        <dbReference type="Proteomes" id="UP000265801"/>
    </source>
</evidence>
<evidence type="ECO:0000313" key="1">
    <source>
        <dbReference type="EMBL" id="RIW28679.1"/>
    </source>
</evidence>
<dbReference type="AlphaFoldDB" id="A0A3A1QNN4"/>
<dbReference type="EMBL" id="QXIR01000041">
    <property type="protein sequence ID" value="RIW28679.1"/>
    <property type="molecule type" value="Genomic_DNA"/>
</dbReference>
<comment type="caution">
    <text evidence="1">The sequence shown here is derived from an EMBL/GenBank/DDBJ whole genome shotgun (WGS) entry which is preliminary data.</text>
</comment>
<name>A0A3A1QNN4_9BACI</name>
<accession>A0A3A1QNN4</accession>
<dbReference type="OrthoDB" id="5419659at2"/>
<sequence length="133" mass="15524">MDQNYTYPVILDFSEEEYVDLIFPDFNNMMTSVEKGEDYVAASQEFLALTILDIESDKKDLPERSDSDKIPLTQHQQIFYINIWMPYHRSKVKEVYVKKTLTVPAWLDALAKNNNLNFSAVLVKALKKELNIK</sequence>
<protein>
    <submittedName>
        <fullName evidence="1">Type II toxin-antitoxin system HicB family antitoxin</fullName>
    </submittedName>
</protein>